<proteinExistence type="predicted"/>
<dbReference type="PROSITE" id="PS52050">
    <property type="entry name" value="WYL"/>
    <property type="match status" value="1"/>
</dbReference>
<sequence length="273" mass="31364">MPSVIDERQAERLQYIDLCAYVLGAVNRNVLMNRFEIKQVLATRDISAYQEMSGENLTYDLALKCYRPSKNFVPRFIHNIDDAIQLLCDGTVTIDCEPRFVGNASTYRLPRITLSITTLYPAFQALSLSREVVISYMSVKNGPSTRTIAPHSLFRTGTFVYLRAFDHKSGEFRSFKLNRIIHCELLPTTPAIDQRKEYDDEWQRQVTLVIKVNEGVEHPESIAYDYNMENGELRVKVKKALVMFCLMDWNVAPLNFKGLPGILFPLKLVEVIE</sequence>
<feature type="domain" description="WYL" evidence="1">
    <location>
        <begin position="123"/>
        <end position="183"/>
    </location>
</feature>
<dbReference type="InterPro" id="IPR059020">
    <property type="entry name" value="CapW_CTD"/>
</dbReference>
<accession>A0AAI9KXU4</accession>
<organism evidence="4 5">
    <name type="scientific">Aeromonas caviae</name>
    <name type="common">Aeromonas punctata</name>
    <dbReference type="NCBI Taxonomy" id="648"/>
    <lineage>
        <taxon>Bacteria</taxon>
        <taxon>Pseudomonadati</taxon>
        <taxon>Pseudomonadota</taxon>
        <taxon>Gammaproteobacteria</taxon>
        <taxon>Aeromonadales</taxon>
        <taxon>Aeromonadaceae</taxon>
        <taxon>Aeromonas</taxon>
    </lineage>
</organism>
<dbReference type="RefSeq" id="WP_043122269.1">
    <property type="nucleotide sequence ID" value="NZ_BPNL01000125.1"/>
</dbReference>
<feature type="domain" description="DNA-binding transcriptional repressor CapW winged helix-turn-helix" evidence="3">
    <location>
        <begin position="10"/>
        <end position="79"/>
    </location>
</feature>
<evidence type="ECO:0000259" key="1">
    <source>
        <dbReference type="Pfam" id="PF13280"/>
    </source>
</evidence>
<protein>
    <recommendedName>
        <fullName evidence="6">WYL domain-containing protein</fullName>
    </recommendedName>
</protein>
<dbReference type="EMBL" id="BPNL01000125">
    <property type="protein sequence ID" value="GJA56963.1"/>
    <property type="molecule type" value="Genomic_DNA"/>
</dbReference>
<gene>
    <name evidence="4" type="ORF">KAM348_43860</name>
</gene>
<dbReference type="Proteomes" id="UP000887009">
    <property type="component" value="Unassembled WGS sequence"/>
</dbReference>
<reference evidence="4" key="1">
    <citation type="submission" date="2021-07" db="EMBL/GenBank/DDBJ databases">
        <title>Draft genome sequence of carbapenem-resistant Aeromonas spp. in Japan.</title>
        <authorList>
            <person name="Maehana S."/>
            <person name="Suzuki M."/>
            <person name="Kitasato H."/>
        </authorList>
    </citation>
    <scope>NUCLEOTIDE SEQUENCE</scope>
    <source>
        <strain evidence="4">KAM348</strain>
    </source>
</reference>
<evidence type="ECO:0000259" key="2">
    <source>
        <dbReference type="Pfam" id="PF26107"/>
    </source>
</evidence>
<evidence type="ECO:0000313" key="5">
    <source>
        <dbReference type="Proteomes" id="UP000887009"/>
    </source>
</evidence>
<feature type="domain" description="DNA-binding transcriptional repressor CapW C-terminal dimerisation" evidence="2">
    <location>
        <begin position="205"/>
        <end position="253"/>
    </location>
</feature>
<evidence type="ECO:0000313" key="4">
    <source>
        <dbReference type="EMBL" id="GJA56963.1"/>
    </source>
</evidence>
<dbReference type="InterPro" id="IPR026881">
    <property type="entry name" value="WYL_dom"/>
</dbReference>
<dbReference type="AlphaFoldDB" id="A0AAI9KXU4"/>
<dbReference type="Pfam" id="PF26109">
    <property type="entry name" value="WHD_BrxR"/>
    <property type="match status" value="1"/>
</dbReference>
<evidence type="ECO:0000259" key="3">
    <source>
        <dbReference type="Pfam" id="PF26109"/>
    </source>
</evidence>
<dbReference type="Pfam" id="PF13280">
    <property type="entry name" value="WYL"/>
    <property type="match status" value="1"/>
</dbReference>
<name>A0AAI9KXU4_AERCA</name>
<evidence type="ECO:0008006" key="6">
    <source>
        <dbReference type="Google" id="ProtNLM"/>
    </source>
</evidence>
<dbReference type="Pfam" id="PF26107">
    <property type="entry name" value="BrxR_CTD"/>
    <property type="match status" value="1"/>
</dbReference>
<comment type="caution">
    <text evidence="4">The sequence shown here is derived from an EMBL/GenBank/DDBJ whole genome shotgun (WGS) entry which is preliminary data.</text>
</comment>
<dbReference type="InterPro" id="IPR059019">
    <property type="entry name" value="WHD_CapW"/>
</dbReference>